<feature type="repeat" description="Solcar" evidence="9">
    <location>
        <begin position="218"/>
        <end position="305"/>
    </location>
</feature>
<comment type="similarity">
    <text evidence="2 10">Belongs to the mitochondrial carrier (TC 2.A.29) family.</text>
</comment>
<gene>
    <name evidence="11" type="ORF">FA10DRAFT_2787</name>
</gene>
<dbReference type="STRING" id="215250.A0A316YVK7"/>
<evidence type="ECO:0000313" key="12">
    <source>
        <dbReference type="Proteomes" id="UP000245768"/>
    </source>
</evidence>
<evidence type="ECO:0000256" key="5">
    <source>
        <dbReference type="ARBA" id="ARBA00022737"/>
    </source>
</evidence>
<dbReference type="GO" id="GO:0055085">
    <property type="term" value="P:transmembrane transport"/>
    <property type="evidence" value="ECO:0007669"/>
    <property type="project" value="InterPro"/>
</dbReference>
<dbReference type="Gene3D" id="1.50.40.10">
    <property type="entry name" value="Mitochondrial carrier domain"/>
    <property type="match status" value="1"/>
</dbReference>
<dbReference type="SUPFAM" id="SSF103506">
    <property type="entry name" value="Mitochondrial carrier"/>
    <property type="match status" value="1"/>
</dbReference>
<comment type="subcellular location">
    <subcellularLocation>
        <location evidence="1">Mitochondrion membrane</location>
        <topology evidence="1">Multi-pass membrane protein</topology>
    </subcellularLocation>
</comment>
<dbReference type="RefSeq" id="XP_025379886.1">
    <property type="nucleotide sequence ID" value="XM_025523478.1"/>
</dbReference>
<dbReference type="InterPro" id="IPR018108">
    <property type="entry name" value="MCP_transmembrane"/>
</dbReference>
<dbReference type="Proteomes" id="UP000245768">
    <property type="component" value="Unassembled WGS sequence"/>
</dbReference>
<dbReference type="PANTHER" id="PTHR45618">
    <property type="entry name" value="MITOCHONDRIAL DICARBOXYLATE CARRIER-RELATED"/>
    <property type="match status" value="1"/>
</dbReference>
<dbReference type="EMBL" id="KZ819634">
    <property type="protein sequence ID" value="PWN92688.1"/>
    <property type="molecule type" value="Genomic_DNA"/>
</dbReference>
<evidence type="ECO:0000256" key="7">
    <source>
        <dbReference type="ARBA" id="ARBA00023128"/>
    </source>
</evidence>
<organism evidence="11 12">
    <name type="scientific">Acaromyces ingoldii</name>
    <dbReference type="NCBI Taxonomy" id="215250"/>
    <lineage>
        <taxon>Eukaryota</taxon>
        <taxon>Fungi</taxon>
        <taxon>Dikarya</taxon>
        <taxon>Basidiomycota</taxon>
        <taxon>Ustilaginomycotina</taxon>
        <taxon>Exobasidiomycetes</taxon>
        <taxon>Exobasidiales</taxon>
        <taxon>Cryptobasidiaceae</taxon>
        <taxon>Acaromyces</taxon>
    </lineage>
</organism>
<dbReference type="InParanoid" id="A0A316YVK7"/>
<keyword evidence="12" id="KW-1185">Reference proteome</keyword>
<keyword evidence="7" id="KW-0496">Mitochondrion</keyword>
<dbReference type="AlphaFoldDB" id="A0A316YVK7"/>
<reference evidence="11 12" key="1">
    <citation type="journal article" date="2018" name="Mol. Biol. Evol.">
        <title>Broad Genomic Sampling Reveals a Smut Pathogenic Ancestry of the Fungal Clade Ustilaginomycotina.</title>
        <authorList>
            <person name="Kijpornyongpan T."/>
            <person name="Mondo S.J."/>
            <person name="Barry K."/>
            <person name="Sandor L."/>
            <person name="Lee J."/>
            <person name="Lipzen A."/>
            <person name="Pangilinan J."/>
            <person name="LaButti K."/>
            <person name="Hainaut M."/>
            <person name="Henrissat B."/>
            <person name="Grigoriev I.V."/>
            <person name="Spatafora J.W."/>
            <person name="Aime M.C."/>
        </authorList>
    </citation>
    <scope>NUCLEOTIDE SEQUENCE [LARGE SCALE GENOMIC DNA]</scope>
    <source>
        <strain evidence="11 12">MCA 4198</strain>
    </source>
</reference>
<dbReference type="PROSITE" id="PS50920">
    <property type="entry name" value="SOLCAR"/>
    <property type="match status" value="3"/>
</dbReference>
<dbReference type="GO" id="GO:0031966">
    <property type="term" value="C:mitochondrial membrane"/>
    <property type="evidence" value="ECO:0007669"/>
    <property type="project" value="UniProtKB-SubCell"/>
</dbReference>
<evidence type="ECO:0000256" key="2">
    <source>
        <dbReference type="ARBA" id="ARBA00006375"/>
    </source>
</evidence>
<evidence type="ECO:0000256" key="4">
    <source>
        <dbReference type="ARBA" id="ARBA00022692"/>
    </source>
</evidence>
<keyword evidence="8 9" id="KW-0472">Membrane</keyword>
<feature type="repeat" description="Solcar" evidence="9">
    <location>
        <begin position="17"/>
        <end position="100"/>
    </location>
</feature>
<evidence type="ECO:0000256" key="10">
    <source>
        <dbReference type="RuleBase" id="RU000488"/>
    </source>
</evidence>
<evidence type="ECO:0000256" key="9">
    <source>
        <dbReference type="PROSITE-ProRule" id="PRU00282"/>
    </source>
</evidence>
<dbReference type="GeneID" id="37045394"/>
<evidence type="ECO:0000256" key="6">
    <source>
        <dbReference type="ARBA" id="ARBA00022989"/>
    </source>
</evidence>
<evidence type="ECO:0000256" key="3">
    <source>
        <dbReference type="ARBA" id="ARBA00022448"/>
    </source>
</evidence>
<evidence type="ECO:0000256" key="1">
    <source>
        <dbReference type="ARBA" id="ARBA00004225"/>
    </source>
</evidence>
<dbReference type="InterPro" id="IPR002067">
    <property type="entry name" value="MCP"/>
</dbReference>
<keyword evidence="5" id="KW-0677">Repeat</keyword>
<feature type="repeat" description="Solcar" evidence="9">
    <location>
        <begin position="125"/>
        <end position="209"/>
    </location>
</feature>
<keyword evidence="6" id="KW-1133">Transmembrane helix</keyword>
<evidence type="ECO:0000313" key="11">
    <source>
        <dbReference type="EMBL" id="PWN92688.1"/>
    </source>
</evidence>
<proteinExistence type="inferred from homology"/>
<protein>
    <submittedName>
        <fullName evidence="11">Mitochondrial carrier</fullName>
    </submittedName>
</protein>
<name>A0A316YVK7_9BASI</name>
<accession>A0A316YVK7</accession>
<dbReference type="InterPro" id="IPR050391">
    <property type="entry name" value="Mito_Metabolite_Transporter"/>
</dbReference>
<dbReference type="InterPro" id="IPR023395">
    <property type="entry name" value="MCP_dom_sf"/>
</dbReference>
<dbReference type="Pfam" id="PF00153">
    <property type="entry name" value="Mito_carr"/>
    <property type="match status" value="3"/>
</dbReference>
<dbReference type="OrthoDB" id="448427at2759"/>
<dbReference type="PRINTS" id="PR00926">
    <property type="entry name" value="MITOCARRIER"/>
</dbReference>
<evidence type="ECO:0000256" key="8">
    <source>
        <dbReference type="ARBA" id="ARBA00023136"/>
    </source>
</evidence>
<sequence>MSQRSSARAPAPAAKAKPAPYPFWLGGVAASIAALGTHPLDVAKTRMQTARERPGLAASFINAAKTDGIVGLYTGLSASIFRQMTYSVVRFGAYDAIKARTKPTVTYDKTTGKPSERIPGWKLAGIASVAGVAGGIAGNPADIILVRMTSDINKEPAQRYRYRNALQGLYRMVTEEGVAALFRGVAPNCVRALLMNTSQIATYDLAKDGLLKTGFFKEGTWLHFSASFIAGTVATTVCSPADVVKARVMSASSNGSGGASMLTKLNRAIQKEGVGFLFRGWTPAWVRLSPNTILIFVTLEKLRVLVDVSREKRGVPSARTASSS</sequence>
<keyword evidence="3 10" id="KW-0813">Transport</keyword>
<keyword evidence="4 9" id="KW-0812">Transmembrane</keyword>